<organism evidence="13 14">
    <name type="scientific">candidate division CSSED10-310 bacterium</name>
    <dbReference type="NCBI Taxonomy" id="2855610"/>
    <lineage>
        <taxon>Bacteria</taxon>
        <taxon>Bacteria division CSSED10-310</taxon>
    </lineage>
</organism>
<keyword evidence="7" id="KW-0227">DNA damage</keyword>
<dbReference type="PANTHER" id="PTHR33693:SF1">
    <property type="entry name" value="TYPE-4 URACIL-DNA GLYCOSYLASE"/>
    <property type="match status" value="1"/>
</dbReference>
<dbReference type="InterPro" id="IPR036895">
    <property type="entry name" value="Uracil-DNA_glycosylase-like_sf"/>
</dbReference>
<comment type="catalytic activity">
    <reaction evidence="1">
        <text>Hydrolyzes single-stranded DNA or mismatched double-stranded DNA and polynucleotides, releasing free uracil.</text>
        <dbReference type="EC" id="3.2.2.27"/>
    </reaction>
</comment>
<evidence type="ECO:0000256" key="5">
    <source>
        <dbReference type="ARBA" id="ARBA00022485"/>
    </source>
</evidence>
<dbReference type="EC" id="3.2.2.27" evidence="3"/>
<dbReference type="InterPro" id="IPR005273">
    <property type="entry name" value="Ura-DNA_glyco_family4"/>
</dbReference>
<evidence type="ECO:0000259" key="12">
    <source>
        <dbReference type="SMART" id="SM00986"/>
    </source>
</evidence>
<evidence type="ECO:0000256" key="2">
    <source>
        <dbReference type="ARBA" id="ARBA00006521"/>
    </source>
</evidence>
<sequence>MTNYQRELIDIVRATRSHLCQLLDDRVDYLSGLEQTFFTSPTPAMKRALLAKEELRLTKCSLCKLSQNRKKLVYGEGNPAANLMFIGEGPGEMEDETGRPFVGPAGQLLDKIIEAMGLARSDVYIANIVKCRPPANRDPETDEIQTCQPFLDTQIALIQPKIIVTLGAPATRTLLNTSTTIGKLRGNYHHYKGIPVLPTYHPSYLLRTPARKRETWQDVQKVMQFLKQRAERQDQ</sequence>
<proteinExistence type="inferred from homology"/>
<evidence type="ECO:0000256" key="8">
    <source>
        <dbReference type="ARBA" id="ARBA00022801"/>
    </source>
</evidence>
<dbReference type="Gene3D" id="3.40.470.10">
    <property type="entry name" value="Uracil-DNA glycosylase-like domain"/>
    <property type="match status" value="1"/>
</dbReference>
<keyword evidence="10" id="KW-0411">Iron-sulfur</keyword>
<evidence type="ECO:0000256" key="1">
    <source>
        <dbReference type="ARBA" id="ARBA00001400"/>
    </source>
</evidence>
<dbReference type="NCBIfam" id="TIGR00758">
    <property type="entry name" value="UDG_fam4"/>
    <property type="match status" value="1"/>
</dbReference>
<evidence type="ECO:0000256" key="7">
    <source>
        <dbReference type="ARBA" id="ARBA00022763"/>
    </source>
</evidence>
<dbReference type="PANTHER" id="PTHR33693">
    <property type="entry name" value="TYPE-5 URACIL-DNA GLYCOSYLASE"/>
    <property type="match status" value="1"/>
</dbReference>
<keyword evidence="6" id="KW-0479">Metal-binding</keyword>
<dbReference type="SUPFAM" id="SSF52141">
    <property type="entry name" value="Uracil-DNA glycosylase-like"/>
    <property type="match status" value="1"/>
</dbReference>
<evidence type="ECO:0000256" key="4">
    <source>
        <dbReference type="ARBA" id="ARBA00019403"/>
    </source>
</evidence>
<dbReference type="CDD" id="cd10030">
    <property type="entry name" value="UDG-F4_TTUDGA_SPO1dp_like"/>
    <property type="match status" value="1"/>
</dbReference>
<keyword evidence="9" id="KW-0408">Iron</keyword>
<accession>A0ABV6YXJ7</accession>
<gene>
    <name evidence="13" type="ORF">ACFL27_12105</name>
</gene>
<evidence type="ECO:0000256" key="3">
    <source>
        <dbReference type="ARBA" id="ARBA00012030"/>
    </source>
</evidence>
<keyword evidence="11" id="KW-0234">DNA repair</keyword>
<keyword evidence="14" id="KW-1185">Reference proteome</keyword>
<evidence type="ECO:0000256" key="11">
    <source>
        <dbReference type="ARBA" id="ARBA00023204"/>
    </source>
</evidence>
<evidence type="ECO:0000313" key="13">
    <source>
        <dbReference type="EMBL" id="MFC1850929.1"/>
    </source>
</evidence>
<comment type="similarity">
    <text evidence="2">Belongs to the uracil-DNA glycosylase (UDG) superfamily. Type 4 (UDGa) family.</text>
</comment>
<dbReference type="Pfam" id="PF03167">
    <property type="entry name" value="UDG"/>
    <property type="match status" value="1"/>
</dbReference>
<dbReference type="SMART" id="SM00986">
    <property type="entry name" value="UDG"/>
    <property type="match status" value="1"/>
</dbReference>
<comment type="caution">
    <text evidence="13">The sequence shown here is derived from an EMBL/GenBank/DDBJ whole genome shotgun (WGS) entry which is preliminary data.</text>
</comment>
<evidence type="ECO:0000256" key="6">
    <source>
        <dbReference type="ARBA" id="ARBA00022723"/>
    </source>
</evidence>
<evidence type="ECO:0000256" key="9">
    <source>
        <dbReference type="ARBA" id="ARBA00023004"/>
    </source>
</evidence>
<evidence type="ECO:0000256" key="10">
    <source>
        <dbReference type="ARBA" id="ARBA00023014"/>
    </source>
</evidence>
<feature type="domain" description="Uracil-DNA glycosylase-like" evidence="12">
    <location>
        <begin position="74"/>
        <end position="220"/>
    </location>
</feature>
<dbReference type="EMBL" id="JBHPBY010000135">
    <property type="protein sequence ID" value="MFC1850929.1"/>
    <property type="molecule type" value="Genomic_DNA"/>
</dbReference>
<dbReference type="InterPro" id="IPR005122">
    <property type="entry name" value="Uracil-DNA_glycosylase-like"/>
</dbReference>
<name>A0ABV6YXJ7_UNCC1</name>
<protein>
    <recommendedName>
        <fullName evidence="4">Type-4 uracil-DNA glycosylase</fullName>
        <ecNumber evidence="3">3.2.2.27</ecNumber>
    </recommendedName>
</protein>
<dbReference type="Proteomes" id="UP001594351">
    <property type="component" value="Unassembled WGS sequence"/>
</dbReference>
<dbReference type="InterPro" id="IPR051536">
    <property type="entry name" value="UDG_Type-4/5"/>
</dbReference>
<reference evidence="13 14" key="1">
    <citation type="submission" date="2024-09" db="EMBL/GenBank/DDBJ databases">
        <title>Laminarin stimulates single cell rates of sulfate reduction while oxygen inhibits transcriptomic activity in coastal marine sediment.</title>
        <authorList>
            <person name="Lindsay M."/>
            <person name="Orcutt B."/>
            <person name="Emerson D."/>
            <person name="Stepanauskas R."/>
            <person name="D'Angelo T."/>
        </authorList>
    </citation>
    <scope>NUCLEOTIDE SEQUENCE [LARGE SCALE GENOMIC DNA]</scope>
    <source>
        <strain evidence="13">SAG AM-311-K15</strain>
    </source>
</reference>
<dbReference type="SMART" id="SM00987">
    <property type="entry name" value="UreE_C"/>
    <property type="match status" value="1"/>
</dbReference>
<evidence type="ECO:0000313" key="14">
    <source>
        <dbReference type="Proteomes" id="UP001594351"/>
    </source>
</evidence>
<keyword evidence="5" id="KW-0004">4Fe-4S</keyword>
<keyword evidence="8" id="KW-0378">Hydrolase</keyword>